<dbReference type="EMBL" id="JAWWNJ010000005">
    <property type="protein sequence ID" value="KAK7055638.1"/>
    <property type="molecule type" value="Genomic_DNA"/>
</dbReference>
<keyword evidence="2" id="KW-1185">Reference proteome</keyword>
<comment type="caution">
    <text evidence="1">The sequence shown here is derived from an EMBL/GenBank/DDBJ whole genome shotgun (WGS) entry which is preliminary data.</text>
</comment>
<evidence type="ECO:0000313" key="1">
    <source>
        <dbReference type="EMBL" id="KAK7055638.1"/>
    </source>
</evidence>
<evidence type="ECO:0000313" key="2">
    <source>
        <dbReference type="Proteomes" id="UP001362999"/>
    </source>
</evidence>
<organism evidence="1 2">
    <name type="scientific">Favolaschia claudopus</name>
    <dbReference type="NCBI Taxonomy" id="2862362"/>
    <lineage>
        <taxon>Eukaryota</taxon>
        <taxon>Fungi</taxon>
        <taxon>Dikarya</taxon>
        <taxon>Basidiomycota</taxon>
        <taxon>Agaricomycotina</taxon>
        <taxon>Agaricomycetes</taxon>
        <taxon>Agaricomycetidae</taxon>
        <taxon>Agaricales</taxon>
        <taxon>Marasmiineae</taxon>
        <taxon>Mycenaceae</taxon>
        <taxon>Favolaschia</taxon>
    </lineage>
</organism>
<proteinExistence type="predicted"/>
<dbReference type="AlphaFoldDB" id="A0AAW0DXU5"/>
<name>A0AAW0DXU5_9AGAR</name>
<dbReference type="Proteomes" id="UP001362999">
    <property type="component" value="Unassembled WGS sequence"/>
</dbReference>
<protein>
    <submittedName>
        <fullName evidence="1">Uncharacterized protein</fullName>
    </submittedName>
</protein>
<accession>A0AAW0DXU5</accession>
<reference evidence="1 2" key="1">
    <citation type="journal article" date="2024" name="J Genomics">
        <title>Draft genome sequencing and assembly of Favolaschia claudopus CIRM-BRFM 2984 isolated from oak limbs.</title>
        <authorList>
            <person name="Navarro D."/>
            <person name="Drula E."/>
            <person name="Chaduli D."/>
            <person name="Cazenave R."/>
            <person name="Ahrendt S."/>
            <person name="Wang J."/>
            <person name="Lipzen A."/>
            <person name="Daum C."/>
            <person name="Barry K."/>
            <person name="Grigoriev I.V."/>
            <person name="Favel A."/>
            <person name="Rosso M.N."/>
            <person name="Martin F."/>
        </authorList>
    </citation>
    <scope>NUCLEOTIDE SEQUENCE [LARGE SCALE GENOMIC DNA]</scope>
    <source>
        <strain evidence="1 2">CIRM-BRFM 2984</strain>
    </source>
</reference>
<sequence length="119" mass="12862">MGSGHRGREELDGKKLGSLLHPYFGFPPFHILPARTRIPNFHPTISAVSAYAPPPALRQRAVRPKAPDDAAAWTAMLPDRQVDLSLEAFIASEASNPTLHVTGWGLSQAANTNKVLRSG</sequence>
<gene>
    <name evidence="1" type="ORF">R3P38DRAFT_2760811</name>
</gene>